<gene>
    <name evidence="2" type="ORF">GCM10023224_32290</name>
</gene>
<sequence length="474" mass="50940">MSTSPRPFLLWSARARRTGAVVAGAATAALAAAALAPAAFADTADGVSTSKNVEHIANLAKEGPFADYGAFNSDLAFTGDYAIDGNYNGFMVYDISDPESPQVVSQVLCPGGQGDVSVSGDLLYYSVDYPRESEECGAPASTPEDADAFEGVRIFDLSDMAAPQYVGAVRTDCGSHTNTLVPGDADTDYVYVSSYAPSDSYPNCQTPHDKISVIEVPKDDPASASVVSEPVLFPDGGNPGGSGELRPTEGCHDITVLPRKDMAAGACMGDGVMMDISDPLEPVVTDVVRDDNFAFWHSATFSNTARSVIFTDELGGGGAPTCNEEIGPERGADAIYSLKGGKGHPRLKFASYFKIDRHQTDTENCVAHNGSLIPVPGKDYFVQSWYQGGVSVIDFNNPKNPREIGYFDRGPLDQDELQLGGSWSAYYYNGYVYSSDIQQGFDVLKLDDRRLRKAEKVTYDEFNPQSQPKYRPGR</sequence>
<dbReference type="InterPro" id="IPR006311">
    <property type="entry name" value="TAT_signal"/>
</dbReference>
<dbReference type="RefSeq" id="WP_345557203.1">
    <property type="nucleotide sequence ID" value="NZ_BAABIK010000017.1"/>
</dbReference>
<evidence type="ECO:0000313" key="3">
    <source>
        <dbReference type="Proteomes" id="UP001499993"/>
    </source>
</evidence>
<feature type="chain" id="PRO_5046101293" description="LVIVD repeat-containing protein" evidence="1">
    <location>
        <begin position="42"/>
        <end position="474"/>
    </location>
</feature>
<proteinExistence type="predicted"/>
<keyword evidence="1" id="KW-0732">Signal</keyword>
<organism evidence="2 3">
    <name type="scientific">Streptomonospora halophila</name>
    <dbReference type="NCBI Taxonomy" id="427369"/>
    <lineage>
        <taxon>Bacteria</taxon>
        <taxon>Bacillati</taxon>
        <taxon>Actinomycetota</taxon>
        <taxon>Actinomycetes</taxon>
        <taxon>Streptosporangiales</taxon>
        <taxon>Nocardiopsidaceae</taxon>
        <taxon>Streptomonospora</taxon>
    </lineage>
</organism>
<accession>A0ABP9GMI9</accession>
<evidence type="ECO:0000256" key="1">
    <source>
        <dbReference type="SAM" id="SignalP"/>
    </source>
</evidence>
<protein>
    <recommendedName>
        <fullName evidence="4">LVIVD repeat-containing protein</fullName>
    </recommendedName>
</protein>
<dbReference type="EMBL" id="BAABIK010000017">
    <property type="protein sequence ID" value="GAA4946402.1"/>
    <property type="molecule type" value="Genomic_DNA"/>
</dbReference>
<dbReference type="Proteomes" id="UP001499993">
    <property type="component" value="Unassembled WGS sequence"/>
</dbReference>
<name>A0ABP9GMI9_9ACTN</name>
<comment type="caution">
    <text evidence="2">The sequence shown here is derived from an EMBL/GenBank/DDBJ whole genome shotgun (WGS) entry which is preliminary data.</text>
</comment>
<keyword evidence="3" id="KW-1185">Reference proteome</keyword>
<feature type="signal peptide" evidence="1">
    <location>
        <begin position="1"/>
        <end position="41"/>
    </location>
</feature>
<evidence type="ECO:0008006" key="4">
    <source>
        <dbReference type="Google" id="ProtNLM"/>
    </source>
</evidence>
<dbReference type="PROSITE" id="PS51318">
    <property type="entry name" value="TAT"/>
    <property type="match status" value="1"/>
</dbReference>
<reference evidence="3" key="1">
    <citation type="journal article" date="2019" name="Int. J. Syst. Evol. Microbiol.">
        <title>The Global Catalogue of Microorganisms (GCM) 10K type strain sequencing project: providing services to taxonomists for standard genome sequencing and annotation.</title>
        <authorList>
            <consortium name="The Broad Institute Genomics Platform"/>
            <consortium name="The Broad Institute Genome Sequencing Center for Infectious Disease"/>
            <person name="Wu L."/>
            <person name="Ma J."/>
        </authorList>
    </citation>
    <scope>NUCLEOTIDE SEQUENCE [LARGE SCALE GENOMIC DNA]</scope>
    <source>
        <strain evidence="3">JCM 18123</strain>
    </source>
</reference>
<evidence type="ECO:0000313" key="2">
    <source>
        <dbReference type="EMBL" id="GAA4946402.1"/>
    </source>
</evidence>